<protein>
    <submittedName>
        <fullName evidence="1">Uncharacterized protein</fullName>
    </submittedName>
</protein>
<reference evidence="1" key="1">
    <citation type="submission" date="2020-03" db="EMBL/GenBank/DDBJ databases">
        <title>A transcriptome and proteome of the tick Rhipicephalus microplus shaped by the genetic composition of its hosts and developmental stage.</title>
        <authorList>
            <person name="Garcia G.R."/>
            <person name="Ribeiro J.M.C."/>
            <person name="Maruyama S.R."/>
            <person name="Gardinasse L.G."/>
            <person name="Nelson K."/>
            <person name="Ferreira B.R."/>
            <person name="Andrade T.G."/>
            <person name="Santos I.K.F.M."/>
        </authorList>
    </citation>
    <scope>NUCLEOTIDE SEQUENCE</scope>
    <source>
        <strain evidence="1">NSGR</strain>
        <tissue evidence="1">Salivary glands</tissue>
    </source>
</reference>
<dbReference type="AlphaFoldDB" id="A0A6G5AFA4"/>
<organism evidence="1">
    <name type="scientific">Rhipicephalus microplus</name>
    <name type="common">Cattle tick</name>
    <name type="synonym">Boophilus microplus</name>
    <dbReference type="NCBI Taxonomy" id="6941"/>
    <lineage>
        <taxon>Eukaryota</taxon>
        <taxon>Metazoa</taxon>
        <taxon>Ecdysozoa</taxon>
        <taxon>Arthropoda</taxon>
        <taxon>Chelicerata</taxon>
        <taxon>Arachnida</taxon>
        <taxon>Acari</taxon>
        <taxon>Parasitiformes</taxon>
        <taxon>Ixodida</taxon>
        <taxon>Ixodoidea</taxon>
        <taxon>Ixodidae</taxon>
        <taxon>Rhipicephalinae</taxon>
        <taxon>Rhipicephalus</taxon>
        <taxon>Boophilus</taxon>
    </lineage>
</organism>
<accession>A0A6G5AFA4</accession>
<evidence type="ECO:0000313" key="1">
    <source>
        <dbReference type="EMBL" id="NIE49675.1"/>
    </source>
</evidence>
<name>A0A6G5AFA4_RHIMP</name>
<dbReference type="EMBL" id="GIKN01007402">
    <property type="protein sequence ID" value="NIE49675.1"/>
    <property type="molecule type" value="Transcribed_RNA"/>
</dbReference>
<sequence length="108" mass="11990">MSLQHNAAWKIQHKAHDYQALIVIKANNHLVVNQIFANSLHMSLGVQNCLSIAGKIGSNKTISAMQINPGEQYLLLALNFPTSCSKGQLQETCLNITRKRTLMKCLLC</sequence>
<proteinExistence type="predicted"/>